<name>A0A9X0A760_9CNID</name>
<evidence type="ECO:0000256" key="2">
    <source>
        <dbReference type="ARBA" id="ARBA00022801"/>
    </source>
</evidence>
<dbReference type="EMBL" id="MU825396">
    <property type="protein sequence ID" value="KAJ7394681.1"/>
    <property type="molecule type" value="Genomic_DNA"/>
</dbReference>
<evidence type="ECO:0000259" key="3">
    <source>
        <dbReference type="SMART" id="SM00910"/>
    </source>
</evidence>
<keyword evidence="2" id="KW-0378">Hydrolase</keyword>
<dbReference type="InterPro" id="IPR014905">
    <property type="entry name" value="HIRAN"/>
</dbReference>
<reference evidence="4" key="1">
    <citation type="submission" date="2023-01" db="EMBL/GenBank/DDBJ databases">
        <title>Genome assembly of the deep-sea coral Lophelia pertusa.</title>
        <authorList>
            <person name="Herrera S."/>
            <person name="Cordes E."/>
        </authorList>
    </citation>
    <scope>NUCLEOTIDE SEQUENCE</scope>
    <source>
        <strain evidence="4">USNM1676648</strain>
        <tissue evidence="4">Polyp</tissue>
    </source>
</reference>
<feature type="domain" description="HIRAN" evidence="3">
    <location>
        <begin position="6"/>
        <end position="106"/>
    </location>
</feature>
<sequence length="134" mass="15233">MGEEYEVFIESSVRGYHAYFVDASVAIGEVLTCEREIDNVHDKYAIAVKNEDQALVGHVPIELSKIFSRFLRDYGEIEAECIGARYNRGKGKGLEIPVDYRLTGNFKYLEKLASRLMERESTSDLNISDVKKCT</sequence>
<dbReference type="GO" id="GO:0008270">
    <property type="term" value="F:zinc ion binding"/>
    <property type="evidence" value="ECO:0007669"/>
    <property type="project" value="InterPro"/>
</dbReference>
<accession>A0A9X0A760</accession>
<comment type="caution">
    <text evidence="4">The sequence shown here is derived from an EMBL/GenBank/DDBJ whole genome shotgun (WGS) entry which is preliminary data.</text>
</comment>
<dbReference type="GO" id="GO:0016818">
    <property type="term" value="F:hydrolase activity, acting on acid anhydrides, in phosphorus-containing anhydrides"/>
    <property type="evidence" value="ECO:0007669"/>
    <property type="project" value="InterPro"/>
</dbReference>
<evidence type="ECO:0000313" key="4">
    <source>
        <dbReference type="EMBL" id="KAJ7394681.1"/>
    </source>
</evidence>
<proteinExistence type="predicted"/>
<dbReference type="OrthoDB" id="5977542at2759"/>
<organism evidence="4 5">
    <name type="scientific">Desmophyllum pertusum</name>
    <dbReference type="NCBI Taxonomy" id="174260"/>
    <lineage>
        <taxon>Eukaryota</taxon>
        <taxon>Metazoa</taxon>
        <taxon>Cnidaria</taxon>
        <taxon>Anthozoa</taxon>
        <taxon>Hexacorallia</taxon>
        <taxon>Scleractinia</taxon>
        <taxon>Caryophylliina</taxon>
        <taxon>Caryophylliidae</taxon>
        <taxon>Desmophyllum</taxon>
    </lineage>
</organism>
<dbReference type="AlphaFoldDB" id="A0A9X0A760"/>
<gene>
    <name evidence="4" type="ORF">OS493_000502</name>
</gene>
<keyword evidence="1" id="KW-0479">Metal-binding</keyword>
<dbReference type="Pfam" id="PF08797">
    <property type="entry name" value="HIRAN"/>
    <property type="match status" value="1"/>
</dbReference>
<evidence type="ECO:0000256" key="1">
    <source>
        <dbReference type="ARBA" id="ARBA00022723"/>
    </source>
</evidence>
<keyword evidence="5" id="KW-1185">Reference proteome</keyword>
<dbReference type="Proteomes" id="UP001163046">
    <property type="component" value="Unassembled WGS sequence"/>
</dbReference>
<dbReference type="GO" id="GO:0003676">
    <property type="term" value="F:nucleic acid binding"/>
    <property type="evidence" value="ECO:0007669"/>
    <property type="project" value="InterPro"/>
</dbReference>
<evidence type="ECO:0000313" key="5">
    <source>
        <dbReference type="Proteomes" id="UP001163046"/>
    </source>
</evidence>
<dbReference type="Gene3D" id="3.30.70.2330">
    <property type="match status" value="1"/>
</dbReference>
<protein>
    <recommendedName>
        <fullName evidence="3">HIRAN domain-containing protein</fullName>
    </recommendedName>
</protein>
<dbReference type="SMART" id="SM00910">
    <property type="entry name" value="HIRAN"/>
    <property type="match status" value="1"/>
</dbReference>